<proteinExistence type="predicted"/>
<comment type="caution">
    <text evidence="1">The sequence shown here is derived from an EMBL/GenBank/DDBJ whole genome shotgun (WGS) entry which is preliminary data.</text>
</comment>
<protein>
    <submittedName>
        <fullName evidence="1">Uncharacterized protein</fullName>
    </submittedName>
</protein>
<dbReference type="OrthoDB" id="2306559at2759"/>
<reference evidence="1 2" key="1">
    <citation type="submission" date="2016-07" db="EMBL/GenBank/DDBJ databases">
        <title>Pervasive Adenine N6-methylation of Active Genes in Fungi.</title>
        <authorList>
            <consortium name="DOE Joint Genome Institute"/>
            <person name="Mondo S.J."/>
            <person name="Dannebaum R.O."/>
            <person name="Kuo R.C."/>
            <person name="Labutti K."/>
            <person name="Haridas S."/>
            <person name="Kuo A."/>
            <person name="Salamov A."/>
            <person name="Ahrendt S.R."/>
            <person name="Lipzen A."/>
            <person name="Sullivan W."/>
            <person name="Andreopoulos W.B."/>
            <person name="Clum A."/>
            <person name="Lindquist E."/>
            <person name="Daum C."/>
            <person name="Ramamoorthy G.K."/>
            <person name="Gryganskyi A."/>
            <person name="Culley D."/>
            <person name="Magnuson J.K."/>
            <person name="James T.Y."/>
            <person name="O'Malley M.A."/>
            <person name="Stajich J.E."/>
            <person name="Spatafora J.W."/>
            <person name="Visel A."/>
            <person name="Grigoriev I.V."/>
        </authorList>
    </citation>
    <scope>NUCLEOTIDE SEQUENCE [LARGE SCALE GENOMIC DNA]</scope>
    <source>
        <strain evidence="1 2">NRRL 3301</strain>
    </source>
</reference>
<organism evidence="1 2">
    <name type="scientific">Hesseltinella vesiculosa</name>
    <dbReference type="NCBI Taxonomy" id="101127"/>
    <lineage>
        <taxon>Eukaryota</taxon>
        <taxon>Fungi</taxon>
        <taxon>Fungi incertae sedis</taxon>
        <taxon>Mucoromycota</taxon>
        <taxon>Mucoromycotina</taxon>
        <taxon>Mucoromycetes</taxon>
        <taxon>Mucorales</taxon>
        <taxon>Cunninghamellaceae</taxon>
        <taxon>Hesseltinella</taxon>
    </lineage>
</organism>
<dbReference type="EMBL" id="MCGT01000033">
    <property type="protein sequence ID" value="ORX47411.1"/>
    <property type="molecule type" value="Genomic_DNA"/>
</dbReference>
<evidence type="ECO:0000313" key="2">
    <source>
        <dbReference type="Proteomes" id="UP000242146"/>
    </source>
</evidence>
<evidence type="ECO:0000313" key="1">
    <source>
        <dbReference type="EMBL" id="ORX47411.1"/>
    </source>
</evidence>
<accession>A0A1X2G7Y4</accession>
<gene>
    <name evidence="1" type="ORF">DM01DRAFT_1138799</name>
</gene>
<sequence length="220" mass="25371">MTVVPTRRSVMYTLKLILRKQPLGDITYPVFATETMIYDIIKPYIPTDVITMDQINDWVGKEKCFGTKTRQMIDGKRQRGRPLHVVKEEFRDFTVESASNFRSFRKMVKDTQDDWLTIGYVRKSVEVNLKDEARRCLLELMAAKMRSKMLCQQVFASWCSGAHSSILDRDHKDSPSMLYVDGDTQDLVAMATKSSKNVRLAVIDFAGFSTNPDDVYEFLK</sequence>
<dbReference type="Proteomes" id="UP000242146">
    <property type="component" value="Unassembled WGS sequence"/>
</dbReference>
<keyword evidence="2" id="KW-1185">Reference proteome</keyword>
<dbReference type="AlphaFoldDB" id="A0A1X2G7Y4"/>
<name>A0A1X2G7Y4_9FUNG</name>